<evidence type="ECO:0000313" key="2">
    <source>
        <dbReference type="EMBL" id="KIW13321.1"/>
    </source>
</evidence>
<dbReference type="RefSeq" id="XP_016233537.1">
    <property type="nucleotide sequence ID" value="XM_016382834.1"/>
</dbReference>
<keyword evidence="3" id="KW-1185">Reference proteome</keyword>
<proteinExistence type="predicted"/>
<dbReference type="GeneID" id="27335592"/>
<accession>A0A0D1YE11</accession>
<dbReference type="AlphaFoldDB" id="A0A0D1YE11"/>
<dbReference type="HOGENOM" id="CLU_589285_0_0_1"/>
<dbReference type="EMBL" id="KN847497">
    <property type="protein sequence ID" value="KIW13321.1"/>
    <property type="molecule type" value="Genomic_DNA"/>
</dbReference>
<dbReference type="OrthoDB" id="4158087at2759"/>
<dbReference type="PANTHER" id="PTHR37540:SF5">
    <property type="entry name" value="TRANSCRIPTION FACTOR DOMAIN-CONTAINING PROTEIN"/>
    <property type="match status" value="1"/>
</dbReference>
<feature type="region of interest" description="Disordered" evidence="1">
    <location>
        <begin position="1"/>
        <end position="20"/>
    </location>
</feature>
<reference evidence="2 3" key="1">
    <citation type="submission" date="2015-01" db="EMBL/GenBank/DDBJ databases">
        <title>The Genome Sequence of Exophiala spinifera CBS89968.</title>
        <authorList>
            <consortium name="The Broad Institute Genomics Platform"/>
            <person name="Cuomo C."/>
            <person name="de Hoog S."/>
            <person name="Gorbushina A."/>
            <person name="Stielow B."/>
            <person name="Teixiera M."/>
            <person name="Abouelleil A."/>
            <person name="Chapman S.B."/>
            <person name="Priest M."/>
            <person name="Young S.K."/>
            <person name="Wortman J."/>
            <person name="Nusbaum C."/>
            <person name="Birren B."/>
        </authorList>
    </citation>
    <scope>NUCLEOTIDE SEQUENCE [LARGE SCALE GENOMIC DNA]</scope>
    <source>
        <strain evidence="2 3">CBS 89968</strain>
    </source>
</reference>
<evidence type="ECO:0000313" key="3">
    <source>
        <dbReference type="Proteomes" id="UP000053328"/>
    </source>
</evidence>
<dbReference type="VEuPathDB" id="FungiDB:PV08_08509"/>
<dbReference type="PANTHER" id="PTHR37540">
    <property type="entry name" value="TRANSCRIPTION FACTOR (ACR-2), PUTATIVE-RELATED-RELATED"/>
    <property type="match status" value="1"/>
</dbReference>
<dbReference type="Proteomes" id="UP000053328">
    <property type="component" value="Unassembled WGS sequence"/>
</dbReference>
<dbReference type="Pfam" id="PF11951">
    <property type="entry name" value="Fungal_trans_2"/>
    <property type="match status" value="1"/>
</dbReference>
<dbReference type="InterPro" id="IPR021858">
    <property type="entry name" value="Fun_TF"/>
</dbReference>
<organism evidence="2 3">
    <name type="scientific">Exophiala spinifera</name>
    <dbReference type="NCBI Taxonomy" id="91928"/>
    <lineage>
        <taxon>Eukaryota</taxon>
        <taxon>Fungi</taxon>
        <taxon>Dikarya</taxon>
        <taxon>Ascomycota</taxon>
        <taxon>Pezizomycotina</taxon>
        <taxon>Eurotiomycetes</taxon>
        <taxon>Chaetothyriomycetidae</taxon>
        <taxon>Chaetothyriales</taxon>
        <taxon>Herpotrichiellaceae</taxon>
        <taxon>Exophiala</taxon>
    </lineage>
</organism>
<sequence length="471" mass="53044">MSVNKTDSTPSLTFVSTTGPTLDHDSAKAVRAHTTRANFARRRQRLVREYAVQKQKDHDTVVKSLQIEVDGSQKVGFESASVVELHPHFLVHPGLDRKPSGNDSFFINYLTHEMEKLHLDATVPASDAVLIMMKSDWACFLPEPTMFDVSLYFARLLYAARRQEHTQRLLVDAYKGRAIRAVRECLNQGLKALSDSLVAAILILTILDQTLGSIEAWKIHITGLVEIITLRSRKLNSPPSDLASLIVPRTVVQGLLLLSRYDLTLILMIEKTGVFDMMFSVTGRRAAYKILADAEEVTRWIIHDGNKAPFARKEQILLRRIIKSLDAAIEINSDSDSREAFLTAIALSLKIFLQMTLQHTMGRMTDLKSLAVQLMEVLQKPKQQLPSSLVLCATVESNFWYTTMGAIAASDSDVKSFYRSRLKRIADALALASWTDAERTLETFFWIPSIFSSLCRHILSEVMDWKECSDS</sequence>
<gene>
    <name evidence="2" type="ORF">PV08_08509</name>
</gene>
<evidence type="ECO:0000256" key="1">
    <source>
        <dbReference type="SAM" id="MobiDB-lite"/>
    </source>
</evidence>
<name>A0A0D1YE11_9EURO</name>
<evidence type="ECO:0008006" key="4">
    <source>
        <dbReference type="Google" id="ProtNLM"/>
    </source>
</evidence>
<protein>
    <recommendedName>
        <fullName evidence="4">Transcription factor domain-containing protein</fullName>
    </recommendedName>
</protein>